<dbReference type="GO" id="GO:0042834">
    <property type="term" value="F:peptidoglycan binding"/>
    <property type="evidence" value="ECO:0007669"/>
    <property type="project" value="InterPro"/>
</dbReference>
<keyword evidence="2" id="KW-1133">Transmembrane helix</keyword>
<dbReference type="OrthoDB" id="8479416at2"/>
<evidence type="ECO:0000313" key="4">
    <source>
        <dbReference type="EMBL" id="AXC49779.1"/>
    </source>
</evidence>
<dbReference type="AlphaFoldDB" id="A0A344PK74"/>
<dbReference type="SUPFAM" id="SSF110997">
    <property type="entry name" value="Sporulation related repeat"/>
    <property type="match status" value="1"/>
</dbReference>
<dbReference type="Proteomes" id="UP000252023">
    <property type="component" value="Chromosome"/>
</dbReference>
<feature type="compositionally biased region" description="Low complexity" evidence="1">
    <location>
        <begin position="325"/>
        <end position="334"/>
    </location>
</feature>
<accession>A0A344PK74</accession>
<feature type="compositionally biased region" description="Low complexity" evidence="1">
    <location>
        <begin position="279"/>
        <end position="305"/>
    </location>
</feature>
<protein>
    <submittedName>
        <fullName evidence="4">SPOR domain-containing protein</fullName>
    </submittedName>
</protein>
<sequence length="416" mass="42667">MTTADFRLGGFDDGYPGQGHSRHRGYDYDHTEPAMDHGWDDPARYSTDAEGDVRAARDGMAARIARLLNYVGALVSVALMVGLLVWGYRLVTRDVSGVPVIRALQGEARVAPEEPGGEMTKGTGLAVNAIAAGEGIGRVGKVEIAPQAAGLAPEDAAMGTFGATARTPGALAEVAPTQAAATVIAQSDAEARAAREAEATRLAAEQEAAAQAQALAAVASLPETTDEPAADAAVDSAVTDLAGAPAQTDAITNALAEAAAPAVAEGPRPQPRPQRRIAAAEPTAQPAPEAEPIAATVTEAPAERAAAAEKPADKPVEKTAENSPEKPAAAAKASGKTVVQIGAFDSDKLARGEWARVAGKNGGLFAGKDQVVQKTERNGRTFWRLRVAGFGDRDEARAFCAQLKSAGTDCIPTASN</sequence>
<evidence type="ECO:0000256" key="2">
    <source>
        <dbReference type="SAM" id="Phobius"/>
    </source>
</evidence>
<reference evidence="5" key="1">
    <citation type="submission" date="2018-07" db="EMBL/GenBank/DDBJ databases">
        <title>Genome sequencing of Paracoccus sp. SC2-6.</title>
        <authorList>
            <person name="Heo J."/>
            <person name="Kim S.-J."/>
            <person name="Kwon S.-W."/>
        </authorList>
    </citation>
    <scope>NUCLEOTIDE SEQUENCE [LARGE SCALE GENOMIC DNA]</scope>
    <source>
        <strain evidence="5">SC2-6</strain>
    </source>
</reference>
<dbReference type="InterPro" id="IPR036680">
    <property type="entry name" value="SPOR-like_sf"/>
</dbReference>
<keyword evidence="2" id="KW-0812">Transmembrane</keyword>
<dbReference type="PROSITE" id="PS51724">
    <property type="entry name" value="SPOR"/>
    <property type="match status" value="1"/>
</dbReference>
<feature type="compositionally biased region" description="Basic and acidic residues" evidence="1">
    <location>
        <begin position="306"/>
        <end position="324"/>
    </location>
</feature>
<keyword evidence="2" id="KW-0472">Membrane</keyword>
<dbReference type="InterPro" id="IPR007730">
    <property type="entry name" value="SPOR-like_dom"/>
</dbReference>
<dbReference type="RefSeq" id="WP_114076083.1">
    <property type="nucleotide sequence ID" value="NZ_CP030918.1"/>
</dbReference>
<gene>
    <name evidence="4" type="ORF">DRW48_08845</name>
</gene>
<evidence type="ECO:0000259" key="3">
    <source>
        <dbReference type="PROSITE" id="PS51724"/>
    </source>
</evidence>
<proteinExistence type="predicted"/>
<dbReference type="EMBL" id="CP030918">
    <property type="protein sequence ID" value="AXC49779.1"/>
    <property type="molecule type" value="Genomic_DNA"/>
</dbReference>
<organism evidence="4 5">
    <name type="scientific">Paracoccus suum</name>
    <dbReference type="NCBI Taxonomy" id="2259340"/>
    <lineage>
        <taxon>Bacteria</taxon>
        <taxon>Pseudomonadati</taxon>
        <taxon>Pseudomonadota</taxon>
        <taxon>Alphaproteobacteria</taxon>
        <taxon>Rhodobacterales</taxon>
        <taxon>Paracoccaceae</taxon>
        <taxon>Paracoccus</taxon>
    </lineage>
</organism>
<dbReference type="KEGG" id="pars:DRW48_08845"/>
<name>A0A344PK74_9RHOB</name>
<feature type="region of interest" description="Disordered" evidence="1">
    <location>
        <begin position="259"/>
        <end position="335"/>
    </location>
</feature>
<evidence type="ECO:0000256" key="1">
    <source>
        <dbReference type="SAM" id="MobiDB-lite"/>
    </source>
</evidence>
<keyword evidence="5" id="KW-1185">Reference proteome</keyword>
<evidence type="ECO:0000313" key="5">
    <source>
        <dbReference type="Proteomes" id="UP000252023"/>
    </source>
</evidence>
<dbReference type="Gene3D" id="3.30.70.1070">
    <property type="entry name" value="Sporulation related repeat"/>
    <property type="match status" value="1"/>
</dbReference>
<feature type="domain" description="SPOR" evidence="3">
    <location>
        <begin position="331"/>
        <end position="415"/>
    </location>
</feature>
<dbReference type="Pfam" id="PF05036">
    <property type="entry name" value="SPOR"/>
    <property type="match status" value="1"/>
</dbReference>
<feature type="transmembrane region" description="Helical" evidence="2">
    <location>
        <begin position="67"/>
        <end position="88"/>
    </location>
</feature>